<sequence>MKVWKRRARTRDMKVWKRRARTRDKERLLIACNILGYLQLLSAQISRGAGHQFMSCYRRPWFHVHHFFTALHMYNLSPLC</sequence>
<dbReference type="Proteomes" id="UP001552299">
    <property type="component" value="Unassembled WGS sequence"/>
</dbReference>
<reference evidence="1 2" key="1">
    <citation type="journal article" date="2024" name="Plant Biotechnol. J.">
        <title>Dendrobium thyrsiflorum genome and its molecular insights into genes involved in important horticultural traits.</title>
        <authorList>
            <person name="Chen B."/>
            <person name="Wang J.Y."/>
            <person name="Zheng P.J."/>
            <person name="Li K.L."/>
            <person name="Liang Y.M."/>
            <person name="Chen X.F."/>
            <person name="Zhang C."/>
            <person name="Zhao X."/>
            <person name="He X."/>
            <person name="Zhang G.Q."/>
            <person name="Liu Z.J."/>
            <person name="Xu Q."/>
        </authorList>
    </citation>
    <scope>NUCLEOTIDE SEQUENCE [LARGE SCALE GENOMIC DNA]</scope>
    <source>
        <strain evidence="1">GZMU011</strain>
    </source>
</reference>
<proteinExistence type="predicted"/>
<protein>
    <submittedName>
        <fullName evidence="1">Uncharacterized protein</fullName>
    </submittedName>
</protein>
<name>A0ABD0V8H3_DENTH</name>
<evidence type="ECO:0000313" key="1">
    <source>
        <dbReference type="EMBL" id="KAL0918911.1"/>
    </source>
</evidence>
<dbReference type="AlphaFoldDB" id="A0ABD0V8H3"/>
<dbReference type="EMBL" id="JANQDX010000009">
    <property type="protein sequence ID" value="KAL0918911.1"/>
    <property type="molecule type" value="Genomic_DNA"/>
</dbReference>
<comment type="caution">
    <text evidence="1">The sequence shown here is derived from an EMBL/GenBank/DDBJ whole genome shotgun (WGS) entry which is preliminary data.</text>
</comment>
<evidence type="ECO:0000313" key="2">
    <source>
        <dbReference type="Proteomes" id="UP001552299"/>
    </source>
</evidence>
<keyword evidence="2" id="KW-1185">Reference proteome</keyword>
<organism evidence="1 2">
    <name type="scientific">Dendrobium thyrsiflorum</name>
    <name type="common">Pinecone-like raceme dendrobium</name>
    <name type="synonym">Orchid</name>
    <dbReference type="NCBI Taxonomy" id="117978"/>
    <lineage>
        <taxon>Eukaryota</taxon>
        <taxon>Viridiplantae</taxon>
        <taxon>Streptophyta</taxon>
        <taxon>Embryophyta</taxon>
        <taxon>Tracheophyta</taxon>
        <taxon>Spermatophyta</taxon>
        <taxon>Magnoliopsida</taxon>
        <taxon>Liliopsida</taxon>
        <taxon>Asparagales</taxon>
        <taxon>Orchidaceae</taxon>
        <taxon>Epidendroideae</taxon>
        <taxon>Malaxideae</taxon>
        <taxon>Dendrobiinae</taxon>
        <taxon>Dendrobium</taxon>
    </lineage>
</organism>
<gene>
    <name evidence="1" type="ORF">M5K25_010958</name>
</gene>
<accession>A0ABD0V8H3</accession>